<dbReference type="GO" id="GO:0006308">
    <property type="term" value="P:DNA catabolic process"/>
    <property type="evidence" value="ECO:0007669"/>
    <property type="project" value="UniProtKB-UniRule"/>
</dbReference>
<evidence type="ECO:0000256" key="4">
    <source>
        <dbReference type="ARBA" id="ARBA00022801"/>
    </source>
</evidence>
<evidence type="ECO:0000313" key="7">
    <source>
        <dbReference type="EMBL" id="MYD89983.1"/>
    </source>
</evidence>
<comment type="function">
    <text evidence="6">Bidirectionally degrades single-stranded DNA into large acid-insoluble oligonucleotides, which are then degraded further into small acid-soluble oligonucleotides.</text>
</comment>
<dbReference type="PIRSF" id="PIRSF006488">
    <property type="entry name" value="Exonuc_VII_S"/>
    <property type="match status" value="1"/>
</dbReference>
<sequence length="85" mass="9787">MEHNTESPTEQEQLPFEEAIRRLEQVVKDLESGDKTLDEALALYEEGKKLSALCDRYLQQAELKLKQWDDDASEVVDSYAEDTPI</sequence>
<comment type="subcellular location">
    <subcellularLocation>
        <location evidence="6">Cytoplasm</location>
    </subcellularLocation>
</comment>
<dbReference type="PANTHER" id="PTHR34137:SF1">
    <property type="entry name" value="EXODEOXYRIBONUCLEASE 7 SMALL SUBUNIT"/>
    <property type="match status" value="1"/>
</dbReference>
<keyword evidence="4 6" id="KW-0378">Hydrolase</keyword>
<dbReference type="AlphaFoldDB" id="A0A6B1DTG4"/>
<dbReference type="GO" id="GO:0005829">
    <property type="term" value="C:cytosol"/>
    <property type="evidence" value="ECO:0007669"/>
    <property type="project" value="TreeGrafter"/>
</dbReference>
<dbReference type="NCBIfam" id="NF002139">
    <property type="entry name" value="PRK00977.1-3"/>
    <property type="match status" value="1"/>
</dbReference>
<keyword evidence="5 6" id="KW-0269">Exonuclease</keyword>
<evidence type="ECO:0000256" key="6">
    <source>
        <dbReference type="HAMAP-Rule" id="MF_00337"/>
    </source>
</evidence>
<accession>A0A6B1DTG4</accession>
<dbReference type="InterPro" id="IPR003761">
    <property type="entry name" value="Exonuc_VII_S"/>
</dbReference>
<dbReference type="PANTHER" id="PTHR34137">
    <property type="entry name" value="EXODEOXYRIBONUCLEASE 7 SMALL SUBUNIT"/>
    <property type="match status" value="1"/>
</dbReference>
<comment type="similarity">
    <text evidence="1 6">Belongs to the XseB family.</text>
</comment>
<dbReference type="SUPFAM" id="SSF116842">
    <property type="entry name" value="XseB-like"/>
    <property type="match status" value="1"/>
</dbReference>
<comment type="subunit">
    <text evidence="6">Heterooligomer composed of large and small subunits.</text>
</comment>
<dbReference type="GO" id="GO:0009318">
    <property type="term" value="C:exodeoxyribonuclease VII complex"/>
    <property type="evidence" value="ECO:0007669"/>
    <property type="project" value="UniProtKB-UniRule"/>
</dbReference>
<evidence type="ECO:0000256" key="5">
    <source>
        <dbReference type="ARBA" id="ARBA00022839"/>
    </source>
</evidence>
<dbReference type="HAMAP" id="MF_00337">
    <property type="entry name" value="Exonuc_7_S"/>
    <property type="match status" value="1"/>
</dbReference>
<comment type="caution">
    <text evidence="7">The sequence shown here is derived from an EMBL/GenBank/DDBJ whole genome shotgun (WGS) entry which is preliminary data.</text>
</comment>
<dbReference type="Pfam" id="PF02609">
    <property type="entry name" value="Exonuc_VII_S"/>
    <property type="match status" value="1"/>
</dbReference>
<name>A0A6B1DTG4_9CHLR</name>
<gene>
    <name evidence="6 7" type="primary">xseB</name>
    <name evidence="7" type="ORF">F4Y08_06540</name>
</gene>
<keyword evidence="2 6" id="KW-0963">Cytoplasm</keyword>
<evidence type="ECO:0000256" key="1">
    <source>
        <dbReference type="ARBA" id="ARBA00009998"/>
    </source>
</evidence>
<evidence type="ECO:0000256" key="2">
    <source>
        <dbReference type="ARBA" id="ARBA00022490"/>
    </source>
</evidence>
<dbReference type="GO" id="GO:0008855">
    <property type="term" value="F:exodeoxyribonuclease VII activity"/>
    <property type="evidence" value="ECO:0007669"/>
    <property type="project" value="UniProtKB-UniRule"/>
</dbReference>
<dbReference type="Gene3D" id="1.10.287.1040">
    <property type="entry name" value="Exonuclease VII, small subunit"/>
    <property type="match status" value="1"/>
</dbReference>
<comment type="catalytic activity">
    <reaction evidence="6">
        <text>Exonucleolytic cleavage in either 5'- to 3'- or 3'- to 5'-direction to yield nucleoside 5'-phosphates.</text>
        <dbReference type="EC" id="3.1.11.6"/>
    </reaction>
</comment>
<dbReference type="EMBL" id="VXPY01000040">
    <property type="protein sequence ID" value="MYD89983.1"/>
    <property type="molecule type" value="Genomic_DNA"/>
</dbReference>
<evidence type="ECO:0000256" key="3">
    <source>
        <dbReference type="ARBA" id="ARBA00022722"/>
    </source>
</evidence>
<protein>
    <recommendedName>
        <fullName evidence="6">Exodeoxyribonuclease 7 small subunit</fullName>
        <ecNumber evidence="6">3.1.11.6</ecNumber>
    </recommendedName>
    <alternativeName>
        <fullName evidence="6">Exodeoxyribonuclease VII small subunit</fullName>
        <shortName evidence="6">Exonuclease VII small subunit</shortName>
    </alternativeName>
</protein>
<reference evidence="7" key="1">
    <citation type="submission" date="2019-09" db="EMBL/GenBank/DDBJ databases">
        <title>Characterisation of the sponge microbiome using genome-centric metagenomics.</title>
        <authorList>
            <person name="Engelberts J.P."/>
            <person name="Robbins S.J."/>
            <person name="De Goeij J.M."/>
            <person name="Aranda M."/>
            <person name="Bell S.C."/>
            <person name="Webster N.S."/>
        </authorList>
    </citation>
    <scope>NUCLEOTIDE SEQUENCE</scope>
    <source>
        <strain evidence="7">SB0662_bin_9</strain>
    </source>
</reference>
<dbReference type="EC" id="3.1.11.6" evidence="6"/>
<dbReference type="NCBIfam" id="TIGR01280">
    <property type="entry name" value="xseB"/>
    <property type="match status" value="1"/>
</dbReference>
<organism evidence="7">
    <name type="scientific">Caldilineaceae bacterium SB0662_bin_9</name>
    <dbReference type="NCBI Taxonomy" id="2605258"/>
    <lineage>
        <taxon>Bacteria</taxon>
        <taxon>Bacillati</taxon>
        <taxon>Chloroflexota</taxon>
        <taxon>Caldilineae</taxon>
        <taxon>Caldilineales</taxon>
        <taxon>Caldilineaceae</taxon>
    </lineage>
</organism>
<dbReference type="InterPro" id="IPR037004">
    <property type="entry name" value="Exonuc_VII_ssu_sf"/>
</dbReference>
<proteinExistence type="inferred from homology"/>
<keyword evidence="3 6" id="KW-0540">Nuclease</keyword>